<sequence>MTHRILSLEKGHNFRELGGYQTKDGRSLKWHKVLRSASLAHLSPHDLAYLTDYGVRYDVDFRSPEEIAKAPDKLPNQVSYTSIPVFKIDETASTVSENELFKTFSANPQSGHQRMVQVYSDLINQNHSKQAYRQFFDLLLTNDQENQSLLFHCTAGKDRTGMGAVFLLGALGVPEKTIRIDYLLTNQASADFITRSLTKIQQKTQNQSVFQSYQALLTVHQDYLDTAKQAIEAANGSLQDYLTHDLQLSPHDLADLRKIYLT</sequence>
<gene>
    <name evidence="2" type="ORF">FC90_GL000735</name>
</gene>
<accession>A0AA89I3F6</accession>
<dbReference type="PROSITE" id="PS00383">
    <property type="entry name" value="TYR_PHOSPHATASE_1"/>
    <property type="match status" value="1"/>
</dbReference>
<dbReference type="InterPro" id="IPR016130">
    <property type="entry name" value="Tyr_Pase_AS"/>
</dbReference>
<comment type="caution">
    <text evidence="2">The sequence shown here is derived from an EMBL/GenBank/DDBJ whole genome shotgun (WGS) entry which is preliminary data.</text>
</comment>
<evidence type="ECO:0000313" key="2">
    <source>
        <dbReference type="EMBL" id="KRM24258.1"/>
    </source>
</evidence>
<comment type="similarity">
    <text evidence="1">Belongs to the protein-tyrosine phosphatase family.</text>
</comment>
<dbReference type="SUPFAM" id="SSF52799">
    <property type="entry name" value="(Phosphotyrosine protein) phosphatases II"/>
    <property type="match status" value="1"/>
</dbReference>
<dbReference type="InterPro" id="IPR026893">
    <property type="entry name" value="Tyr/Ser_Pase_IphP-type"/>
</dbReference>
<dbReference type="AlphaFoldDB" id="A0AA89I3F6"/>
<dbReference type="InterPro" id="IPR029021">
    <property type="entry name" value="Prot-tyrosine_phosphatase-like"/>
</dbReference>
<dbReference type="Gene3D" id="3.90.190.10">
    <property type="entry name" value="Protein tyrosine phosphatase superfamily"/>
    <property type="match status" value="1"/>
</dbReference>
<dbReference type="PANTHER" id="PTHR31126:SF1">
    <property type="entry name" value="TYROSINE SPECIFIC PROTEIN PHOSPHATASES DOMAIN-CONTAINING PROTEIN"/>
    <property type="match status" value="1"/>
</dbReference>
<dbReference type="Pfam" id="PF13350">
    <property type="entry name" value="Y_phosphatase3"/>
    <property type="match status" value="1"/>
</dbReference>
<evidence type="ECO:0000313" key="3">
    <source>
        <dbReference type="Proteomes" id="UP000050823"/>
    </source>
</evidence>
<dbReference type="PANTHER" id="PTHR31126">
    <property type="entry name" value="TYROSINE-PROTEIN PHOSPHATASE"/>
    <property type="match status" value="1"/>
</dbReference>
<dbReference type="Proteomes" id="UP000050823">
    <property type="component" value="Unassembled WGS sequence"/>
</dbReference>
<name>A0AA89I3F6_9LACO</name>
<reference evidence="2 3" key="1">
    <citation type="journal article" date="2015" name="Genome Announc.">
        <title>Expanding the biotechnology potential of lactobacilli through comparative genomics of 213 strains and associated genera.</title>
        <authorList>
            <person name="Sun Z."/>
            <person name="Harris H.M."/>
            <person name="McCann A."/>
            <person name="Guo C."/>
            <person name="Argimon S."/>
            <person name="Zhang W."/>
            <person name="Yang X."/>
            <person name="Jeffery I.B."/>
            <person name="Cooney J.C."/>
            <person name="Kagawa T.F."/>
            <person name="Liu W."/>
            <person name="Song Y."/>
            <person name="Salvetti E."/>
            <person name="Wrobel A."/>
            <person name="Rasinkangas P."/>
            <person name="Parkhill J."/>
            <person name="Rea M.C."/>
            <person name="O'Sullivan O."/>
            <person name="Ritari J."/>
            <person name="Douillard F.P."/>
            <person name="Paul Ross R."/>
            <person name="Yang R."/>
            <person name="Briner A.E."/>
            <person name="Felis G.E."/>
            <person name="de Vos W.M."/>
            <person name="Barrangou R."/>
            <person name="Klaenhammer T.R."/>
            <person name="Caufield P.W."/>
            <person name="Cui Y."/>
            <person name="Zhang H."/>
            <person name="O'Toole P.W."/>
        </authorList>
    </citation>
    <scope>NUCLEOTIDE SEQUENCE [LARGE SCALE GENOMIC DNA]</scope>
    <source>
        <strain evidence="2 3">DSM 20719</strain>
    </source>
</reference>
<proteinExistence type="inferred from homology"/>
<dbReference type="GO" id="GO:0004721">
    <property type="term" value="F:phosphoprotein phosphatase activity"/>
    <property type="evidence" value="ECO:0007669"/>
    <property type="project" value="InterPro"/>
</dbReference>
<protein>
    <submittedName>
        <fullName evidence="2">Protein-tyrosine phosphatase</fullName>
    </submittedName>
</protein>
<organism evidence="2 3">
    <name type="scientific">Latilactobacillus graminis DSM 20719</name>
    <dbReference type="NCBI Taxonomy" id="1423752"/>
    <lineage>
        <taxon>Bacteria</taxon>
        <taxon>Bacillati</taxon>
        <taxon>Bacillota</taxon>
        <taxon>Bacilli</taxon>
        <taxon>Lactobacillales</taxon>
        <taxon>Lactobacillaceae</taxon>
        <taxon>Latilactobacillus</taxon>
    </lineage>
</organism>
<evidence type="ECO:0000256" key="1">
    <source>
        <dbReference type="ARBA" id="ARBA00009580"/>
    </source>
</evidence>
<dbReference type="EMBL" id="AYZB01000003">
    <property type="protein sequence ID" value="KRM24258.1"/>
    <property type="molecule type" value="Genomic_DNA"/>
</dbReference>
<dbReference type="RefSeq" id="WP_057907645.1">
    <property type="nucleotide sequence ID" value="NZ_AYZB01000003.1"/>
</dbReference>